<dbReference type="Proteomes" id="UP000579945">
    <property type="component" value="Unassembled WGS sequence"/>
</dbReference>
<dbReference type="AlphaFoldDB" id="A0A7W5VIQ1"/>
<comment type="caution">
    <text evidence="2">The sequence shown here is derived from an EMBL/GenBank/DDBJ whole genome shotgun (WGS) entry which is preliminary data.</text>
</comment>
<keyword evidence="3" id="KW-1185">Reference proteome</keyword>
<dbReference type="EMBL" id="JACIBV010000001">
    <property type="protein sequence ID" value="MBB3732718.1"/>
    <property type="molecule type" value="Genomic_DNA"/>
</dbReference>
<dbReference type="GeneID" id="95394737"/>
<dbReference type="InterPro" id="IPR012312">
    <property type="entry name" value="Hemerythrin-like"/>
</dbReference>
<dbReference type="PANTHER" id="PTHR35585:SF1">
    <property type="entry name" value="HHE DOMAIN PROTEIN (AFU_ORTHOLOGUE AFUA_4G00730)"/>
    <property type="match status" value="1"/>
</dbReference>
<dbReference type="Gene3D" id="1.20.120.520">
    <property type="entry name" value="nmb1532 protein domain like"/>
    <property type="match status" value="1"/>
</dbReference>
<evidence type="ECO:0000313" key="2">
    <source>
        <dbReference type="EMBL" id="MBB3732718.1"/>
    </source>
</evidence>
<dbReference type="RefSeq" id="WP_246452340.1">
    <property type="nucleotide sequence ID" value="NZ_BAAAXX010000140.1"/>
</dbReference>
<feature type="domain" description="Hemerythrin-like" evidence="1">
    <location>
        <begin position="16"/>
        <end position="129"/>
    </location>
</feature>
<name>A0A7W5VIQ1_9ACTN</name>
<dbReference type="PANTHER" id="PTHR35585">
    <property type="entry name" value="HHE DOMAIN PROTEIN (AFU_ORTHOLOGUE AFUA_4G00730)"/>
    <property type="match status" value="1"/>
</dbReference>
<sequence length="194" mass="21458">MGDRHTVPELMDENDVVDLLLRQHAMIRDLFAEVESAPPDARGEPFQRLVRLLAVHETAEEEVVHPYARRKLAGGDEVVDERLAEENAAKDMLTQIEKAGVDDPRFLANLDLLRTAVLAHARAEERYEFTHLRAETSQAERRAMAAGVKAAEALAPTHPHAGVETATANMLIGTPVAMADRIRDVVRKAMGKQS</sequence>
<proteinExistence type="predicted"/>
<organism evidence="2 3">
    <name type="scientific">Nonomuraea dietziae</name>
    <dbReference type="NCBI Taxonomy" id="65515"/>
    <lineage>
        <taxon>Bacteria</taxon>
        <taxon>Bacillati</taxon>
        <taxon>Actinomycetota</taxon>
        <taxon>Actinomycetes</taxon>
        <taxon>Streptosporangiales</taxon>
        <taxon>Streptosporangiaceae</taxon>
        <taxon>Nonomuraea</taxon>
    </lineage>
</organism>
<evidence type="ECO:0000259" key="1">
    <source>
        <dbReference type="Pfam" id="PF01814"/>
    </source>
</evidence>
<dbReference type="Pfam" id="PF01814">
    <property type="entry name" value="Hemerythrin"/>
    <property type="match status" value="1"/>
</dbReference>
<dbReference type="CDD" id="cd12108">
    <property type="entry name" value="Hr-like"/>
    <property type="match status" value="1"/>
</dbReference>
<accession>A0A7W5VIQ1</accession>
<gene>
    <name evidence="2" type="ORF">FHR33_008578</name>
</gene>
<protein>
    <submittedName>
        <fullName evidence="2">Hemerythrin superfamily protein</fullName>
    </submittedName>
</protein>
<evidence type="ECO:0000313" key="3">
    <source>
        <dbReference type="Proteomes" id="UP000579945"/>
    </source>
</evidence>
<reference evidence="2 3" key="1">
    <citation type="submission" date="2020-08" db="EMBL/GenBank/DDBJ databases">
        <title>Sequencing the genomes of 1000 actinobacteria strains.</title>
        <authorList>
            <person name="Klenk H.-P."/>
        </authorList>
    </citation>
    <scope>NUCLEOTIDE SEQUENCE [LARGE SCALE GENOMIC DNA]</scope>
    <source>
        <strain evidence="2 3">DSM 44320</strain>
    </source>
</reference>